<organism evidence="1 2">
    <name type="scientific">Auxenochlorella protothecoides</name>
    <name type="common">Green microalga</name>
    <name type="synonym">Chlorella protothecoides</name>
    <dbReference type="NCBI Taxonomy" id="3075"/>
    <lineage>
        <taxon>Eukaryota</taxon>
        <taxon>Viridiplantae</taxon>
        <taxon>Chlorophyta</taxon>
        <taxon>core chlorophytes</taxon>
        <taxon>Trebouxiophyceae</taxon>
        <taxon>Chlorellales</taxon>
        <taxon>Chlorellaceae</taxon>
        <taxon>Auxenochlorella</taxon>
    </lineage>
</organism>
<comment type="caution">
    <text evidence="1">The sequence shown here is derived from an EMBL/GenBank/DDBJ whole genome shotgun (WGS) entry which is preliminary data.</text>
</comment>
<dbReference type="Proteomes" id="UP000279271">
    <property type="component" value="Unassembled WGS sequence"/>
</dbReference>
<protein>
    <submittedName>
        <fullName evidence="1">Uncharacterized protein</fullName>
    </submittedName>
</protein>
<gene>
    <name evidence="1" type="ORF">APUTEX25_000654</name>
</gene>
<evidence type="ECO:0000313" key="1">
    <source>
        <dbReference type="EMBL" id="RMZ52379.1"/>
    </source>
</evidence>
<proteinExistence type="predicted"/>
<name>A0A3M7KR97_AUXPR</name>
<dbReference type="EMBL" id="QOKY01000206">
    <property type="protein sequence ID" value="RMZ52379.1"/>
    <property type="molecule type" value="Genomic_DNA"/>
</dbReference>
<accession>A0A3M7KR97</accession>
<evidence type="ECO:0000313" key="2">
    <source>
        <dbReference type="Proteomes" id="UP000279271"/>
    </source>
</evidence>
<sequence length="188" mass="20581">MASSPVRQPTRRVARKLLYNIPNSAIPVWADLPTRIVEHCQITSINSMFKEEAANRATLGSSFERDWSLAFCFPSEEPVAKPFEARLVDMSAEINEYMAVSNAYNMSAQVEEADAGPEFDMNLLPAEWRNPCHEELAALAVAEIASYIETESSSDSVISVSPASPAADGASWSKASSPFFGFKTRANP</sequence>
<reference evidence="2" key="1">
    <citation type="journal article" date="2018" name="Algal Res.">
        <title>Characterization of plant carbon substrate utilization by Auxenochlorella protothecoides.</title>
        <authorList>
            <person name="Vogler B.W."/>
            <person name="Starkenburg S.R."/>
            <person name="Sudasinghe N."/>
            <person name="Schambach J.Y."/>
            <person name="Rollin J.A."/>
            <person name="Pattathil S."/>
            <person name="Barry A.N."/>
        </authorList>
    </citation>
    <scope>NUCLEOTIDE SEQUENCE [LARGE SCALE GENOMIC DNA]</scope>
    <source>
        <strain evidence="2">UTEX 25</strain>
    </source>
</reference>
<dbReference type="AlphaFoldDB" id="A0A3M7KR97"/>